<feature type="compositionally biased region" description="Low complexity" evidence="1">
    <location>
        <begin position="111"/>
        <end position="131"/>
    </location>
</feature>
<sequence>MTSDSPRGSPKMATLPRSLSSIVVSVVGLAMFLIFASLLLVSYPISSTVRGYFYSLDRKVVVTISPVNQSTVENLFSKNVDGIHKSPSSGSDLEVPMSSNNDKNAILTDNSPSDGIQVSISSSGSESSLKGKSTRSKGEEETSANSASISATSSVSVQSRNIQLVTFV</sequence>
<gene>
    <name evidence="3" type="ORF">SLEP1_g42176</name>
</gene>
<comment type="caution">
    <text evidence="3">The sequence shown here is derived from an EMBL/GenBank/DDBJ whole genome shotgun (WGS) entry which is preliminary data.</text>
</comment>
<feature type="transmembrane region" description="Helical" evidence="2">
    <location>
        <begin position="20"/>
        <end position="41"/>
    </location>
</feature>
<evidence type="ECO:0000256" key="2">
    <source>
        <dbReference type="SAM" id="Phobius"/>
    </source>
</evidence>
<keyword evidence="4" id="KW-1185">Reference proteome</keyword>
<dbReference type="AlphaFoldDB" id="A0AAV5L9E9"/>
<feature type="region of interest" description="Disordered" evidence="1">
    <location>
        <begin position="83"/>
        <end position="156"/>
    </location>
</feature>
<evidence type="ECO:0000313" key="4">
    <source>
        <dbReference type="Proteomes" id="UP001054252"/>
    </source>
</evidence>
<evidence type="ECO:0000256" key="1">
    <source>
        <dbReference type="SAM" id="MobiDB-lite"/>
    </source>
</evidence>
<feature type="compositionally biased region" description="Low complexity" evidence="1">
    <location>
        <begin position="143"/>
        <end position="156"/>
    </location>
</feature>
<feature type="compositionally biased region" description="Polar residues" evidence="1">
    <location>
        <begin position="86"/>
        <end position="110"/>
    </location>
</feature>
<protein>
    <submittedName>
        <fullName evidence="3">Uncharacterized protein</fullName>
    </submittedName>
</protein>
<keyword evidence="2" id="KW-0812">Transmembrane</keyword>
<keyword evidence="2" id="KW-1133">Transmembrane helix</keyword>
<reference evidence="3 4" key="1">
    <citation type="journal article" date="2021" name="Commun. Biol.">
        <title>The genome of Shorea leprosula (Dipterocarpaceae) highlights the ecological relevance of drought in aseasonal tropical rainforests.</title>
        <authorList>
            <person name="Ng K.K.S."/>
            <person name="Kobayashi M.J."/>
            <person name="Fawcett J.A."/>
            <person name="Hatakeyama M."/>
            <person name="Paape T."/>
            <person name="Ng C.H."/>
            <person name="Ang C.C."/>
            <person name="Tnah L.H."/>
            <person name="Lee C.T."/>
            <person name="Nishiyama T."/>
            <person name="Sese J."/>
            <person name="O'Brien M.J."/>
            <person name="Copetti D."/>
            <person name="Mohd Noor M.I."/>
            <person name="Ong R.C."/>
            <person name="Putra M."/>
            <person name="Sireger I.Z."/>
            <person name="Indrioko S."/>
            <person name="Kosugi Y."/>
            <person name="Izuno A."/>
            <person name="Isagi Y."/>
            <person name="Lee S.L."/>
            <person name="Shimizu K.K."/>
        </authorList>
    </citation>
    <scope>NUCLEOTIDE SEQUENCE [LARGE SCALE GENOMIC DNA]</scope>
    <source>
        <strain evidence="3">214</strain>
    </source>
</reference>
<accession>A0AAV5L9E9</accession>
<evidence type="ECO:0000313" key="3">
    <source>
        <dbReference type="EMBL" id="GKV33708.1"/>
    </source>
</evidence>
<name>A0AAV5L9E9_9ROSI</name>
<organism evidence="3 4">
    <name type="scientific">Rubroshorea leprosula</name>
    <dbReference type="NCBI Taxonomy" id="152421"/>
    <lineage>
        <taxon>Eukaryota</taxon>
        <taxon>Viridiplantae</taxon>
        <taxon>Streptophyta</taxon>
        <taxon>Embryophyta</taxon>
        <taxon>Tracheophyta</taxon>
        <taxon>Spermatophyta</taxon>
        <taxon>Magnoliopsida</taxon>
        <taxon>eudicotyledons</taxon>
        <taxon>Gunneridae</taxon>
        <taxon>Pentapetalae</taxon>
        <taxon>rosids</taxon>
        <taxon>malvids</taxon>
        <taxon>Malvales</taxon>
        <taxon>Dipterocarpaceae</taxon>
        <taxon>Rubroshorea</taxon>
    </lineage>
</organism>
<proteinExistence type="predicted"/>
<dbReference type="EMBL" id="BPVZ01000102">
    <property type="protein sequence ID" value="GKV33708.1"/>
    <property type="molecule type" value="Genomic_DNA"/>
</dbReference>
<dbReference type="Proteomes" id="UP001054252">
    <property type="component" value="Unassembled WGS sequence"/>
</dbReference>
<keyword evidence="2" id="KW-0472">Membrane</keyword>